<dbReference type="EC" id="6.4.1.1" evidence="2 8"/>
<dbReference type="EMBL" id="CP017755">
    <property type="protein sequence ID" value="AOZ09753.1"/>
    <property type="molecule type" value="Genomic_DNA"/>
</dbReference>
<dbReference type="Gene3D" id="3.20.20.70">
    <property type="entry name" value="Aldolase class I"/>
    <property type="match status" value="1"/>
</dbReference>
<evidence type="ECO:0000256" key="7">
    <source>
        <dbReference type="ARBA" id="ARBA00023267"/>
    </source>
</evidence>
<dbReference type="PANTHER" id="PTHR43778:SF2">
    <property type="entry name" value="PYRUVATE CARBOXYLASE, MITOCHONDRIAL"/>
    <property type="match status" value="1"/>
</dbReference>
<feature type="domain" description="Pyruvate carboxyltransferase" evidence="12">
    <location>
        <begin position="553"/>
        <end position="821"/>
    </location>
</feature>
<comment type="catalytic activity">
    <reaction evidence="8">
        <text>hydrogencarbonate + pyruvate + ATP = oxaloacetate + ADP + phosphate + H(+)</text>
        <dbReference type="Rhea" id="RHEA:20844"/>
        <dbReference type="ChEBI" id="CHEBI:15361"/>
        <dbReference type="ChEBI" id="CHEBI:15378"/>
        <dbReference type="ChEBI" id="CHEBI:16452"/>
        <dbReference type="ChEBI" id="CHEBI:17544"/>
        <dbReference type="ChEBI" id="CHEBI:30616"/>
        <dbReference type="ChEBI" id="CHEBI:43474"/>
        <dbReference type="ChEBI" id="CHEBI:456216"/>
        <dbReference type="EC" id="6.4.1.1"/>
    </reaction>
</comment>
<dbReference type="RefSeq" id="WP_071072313.1">
    <property type="nucleotide sequence ID" value="NZ_CP017755.1"/>
</dbReference>
<dbReference type="InterPro" id="IPR005930">
    <property type="entry name" value="Pyruv_COase"/>
</dbReference>
<dbReference type="CDD" id="cd07937">
    <property type="entry name" value="DRE_TIM_PC_TC_5S"/>
    <property type="match status" value="1"/>
</dbReference>
<dbReference type="Proteomes" id="UP000177515">
    <property type="component" value="Chromosome 2"/>
</dbReference>
<keyword evidence="5 8" id="KW-0547">Nucleotide-binding</keyword>
<dbReference type="PROSITE" id="PS50975">
    <property type="entry name" value="ATP_GRASP"/>
    <property type="match status" value="1"/>
</dbReference>
<evidence type="ECO:0000256" key="2">
    <source>
        <dbReference type="ARBA" id="ARBA00013057"/>
    </source>
</evidence>
<comment type="cofactor">
    <cofactor evidence="1 8">
        <name>biotin</name>
        <dbReference type="ChEBI" id="CHEBI:57586"/>
    </cofactor>
</comment>
<evidence type="ECO:0000256" key="8">
    <source>
        <dbReference type="PIRNR" id="PIRNR001594"/>
    </source>
</evidence>
<dbReference type="InterPro" id="IPR013785">
    <property type="entry name" value="Aldolase_TIM"/>
</dbReference>
<dbReference type="Pfam" id="PF00364">
    <property type="entry name" value="Biotin_lipoyl"/>
    <property type="match status" value="1"/>
</dbReference>
<dbReference type="PROSITE" id="PS50979">
    <property type="entry name" value="BC"/>
    <property type="match status" value="1"/>
</dbReference>
<dbReference type="SUPFAM" id="SSF56059">
    <property type="entry name" value="Glutathione synthetase ATP-binding domain-like"/>
    <property type="match status" value="1"/>
</dbReference>
<dbReference type="InterPro" id="IPR005482">
    <property type="entry name" value="Biotin_COase_C"/>
</dbReference>
<proteinExistence type="predicted"/>
<evidence type="ECO:0000256" key="3">
    <source>
        <dbReference type="ARBA" id="ARBA00022598"/>
    </source>
</evidence>
<dbReference type="InterPro" id="IPR005481">
    <property type="entry name" value="BC-like_N"/>
</dbReference>
<keyword evidence="7 8" id="KW-0092">Biotin</keyword>
<dbReference type="InterPro" id="IPR005479">
    <property type="entry name" value="CPAse_ATP-bd"/>
</dbReference>
<evidence type="ECO:0000256" key="5">
    <source>
        <dbReference type="ARBA" id="ARBA00022741"/>
    </source>
</evidence>
<feature type="domain" description="ATP-grasp" evidence="10">
    <location>
        <begin position="125"/>
        <end position="323"/>
    </location>
</feature>
<comment type="function">
    <text evidence="8">Catalyzes a 2-step reaction, involving the ATP-dependent carboxylation of the covalently attached biotin in the first step and the transfer of the carboxyl group to pyruvate in the second.</text>
</comment>
<dbReference type="InterPro" id="IPR055268">
    <property type="entry name" value="PCB-like"/>
</dbReference>
<dbReference type="InterPro" id="IPR011761">
    <property type="entry name" value="ATP-grasp"/>
</dbReference>
<dbReference type="Pfam" id="PF00289">
    <property type="entry name" value="Biotin_carb_N"/>
    <property type="match status" value="1"/>
</dbReference>
<dbReference type="SUPFAM" id="SSF51230">
    <property type="entry name" value="Single hybrid motif"/>
    <property type="match status" value="1"/>
</dbReference>
<keyword evidence="14" id="KW-1185">Reference proteome</keyword>
<dbReference type="InterPro" id="IPR003379">
    <property type="entry name" value="Carboxylase_cons_dom"/>
</dbReference>
<dbReference type="Gene3D" id="3.10.600.10">
    <property type="entry name" value="pyruvate carboxylase f1077a mutant domain"/>
    <property type="match status" value="1"/>
</dbReference>
<reference evidence="13 14" key="1">
    <citation type="submission" date="2016-10" db="EMBL/GenBank/DDBJ databases">
        <title>Complete genome sequences of three Cupriavidus strains isolated from various Malaysian environments.</title>
        <authorList>
            <person name="Abdullah A.A.-A."/>
            <person name="Shafie N.A.H."/>
            <person name="Lau N.S."/>
        </authorList>
    </citation>
    <scope>NUCLEOTIDE SEQUENCE [LARGE SCALE GENOMIC DNA]</scope>
    <source>
        <strain evidence="13 14">USMAA1020</strain>
    </source>
</reference>
<evidence type="ECO:0000256" key="1">
    <source>
        <dbReference type="ARBA" id="ARBA00001953"/>
    </source>
</evidence>
<dbReference type="InterPro" id="IPR011053">
    <property type="entry name" value="Single_hybrid_motif"/>
</dbReference>
<feature type="domain" description="Lipoyl-binding" evidence="9">
    <location>
        <begin position="1096"/>
        <end position="1171"/>
    </location>
</feature>
<dbReference type="Gene3D" id="2.40.50.100">
    <property type="match status" value="1"/>
</dbReference>
<dbReference type="SUPFAM" id="SSF52440">
    <property type="entry name" value="PreATP-grasp domain"/>
    <property type="match status" value="1"/>
</dbReference>
<dbReference type="PROSITE" id="PS50968">
    <property type="entry name" value="BIOTINYL_LIPOYL"/>
    <property type="match status" value="1"/>
</dbReference>
<dbReference type="SMART" id="SM00878">
    <property type="entry name" value="Biotin_carb_C"/>
    <property type="match status" value="1"/>
</dbReference>
<dbReference type="PIRSF" id="PIRSF001594">
    <property type="entry name" value="Pyruv_carbox"/>
    <property type="match status" value="1"/>
</dbReference>
<organism evidence="13 14">
    <name type="scientific">Cupriavidus malaysiensis</name>
    <dbReference type="NCBI Taxonomy" id="367825"/>
    <lineage>
        <taxon>Bacteria</taxon>
        <taxon>Pseudomonadati</taxon>
        <taxon>Pseudomonadota</taxon>
        <taxon>Betaproteobacteria</taxon>
        <taxon>Burkholderiales</taxon>
        <taxon>Burkholderiaceae</taxon>
        <taxon>Cupriavidus</taxon>
    </lineage>
</organism>
<protein>
    <recommendedName>
        <fullName evidence="2 8">Pyruvate carboxylase</fullName>
        <ecNumber evidence="2 8">6.4.1.1</ecNumber>
    </recommendedName>
</protein>
<dbReference type="InterPro" id="IPR016185">
    <property type="entry name" value="PreATP-grasp_dom_sf"/>
</dbReference>
<evidence type="ECO:0000259" key="9">
    <source>
        <dbReference type="PROSITE" id="PS50968"/>
    </source>
</evidence>
<dbReference type="SUPFAM" id="SSF51569">
    <property type="entry name" value="Aldolase"/>
    <property type="match status" value="1"/>
</dbReference>
<dbReference type="NCBIfam" id="NF006761">
    <property type="entry name" value="PRK09282.1"/>
    <property type="match status" value="1"/>
</dbReference>
<evidence type="ECO:0000259" key="12">
    <source>
        <dbReference type="PROSITE" id="PS50991"/>
    </source>
</evidence>
<gene>
    <name evidence="13" type="ORF">BKK80_29070</name>
</gene>
<evidence type="ECO:0000256" key="6">
    <source>
        <dbReference type="ARBA" id="ARBA00022840"/>
    </source>
</evidence>
<evidence type="ECO:0000259" key="11">
    <source>
        <dbReference type="PROSITE" id="PS50979"/>
    </source>
</evidence>
<dbReference type="PROSITE" id="PS50991">
    <property type="entry name" value="PYR_CT"/>
    <property type="match status" value="1"/>
</dbReference>
<dbReference type="SUPFAM" id="SSF51246">
    <property type="entry name" value="Rudiment single hybrid motif"/>
    <property type="match status" value="1"/>
</dbReference>
<dbReference type="NCBIfam" id="TIGR01235">
    <property type="entry name" value="pyruv_carbox"/>
    <property type="match status" value="1"/>
</dbReference>
<dbReference type="InterPro" id="IPR000089">
    <property type="entry name" value="Biotin_lipoyl"/>
</dbReference>
<feature type="domain" description="Biotin carboxylation" evidence="11">
    <location>
        <begin position="5"/>
        <end position="472"/>
    </location>
</feature>
<dbReference type="Pfam" id="PF02436">
    <property type="entry name" value="PYC_OADA"/>
    <property type="match status" value="1"/>
</dbReference>
<dbReference type="InterPro" id="IPR000891">
    <property type="entry name" value="PYR_CT"/>
</dbReference>
<keyword evidence="3 8" id="KW-0436">Ligase</keyword>
<dbReference type="PANTHER" id="PTHR43778">
    <property type="entry name" value="PYRUVATE CARBOXYLASE"/>
    <property type="match status" value="1"/>
</dbReference>
<accession>A0ABN4TRR9</accession>
<keyword evidence="6 8" id="KW-0067">ATP-binding</keyword>
<dbReference type="PROSITE" id="PS00867">
    <property type="entry name" value="CPSASE_2"/>
    <property type="match status" value="1"/>
</dbReference>
<sequence>MKPPAIQSLLIANRSEIAIRVMRAAAEMNIHTVAIYAKEDRLALHRFKADESYLVGAGRKPLEAYLDIADILRVARQTGVDAVHPGYGFLSENPEFAQAVIDAGIRWIGPPPDVMRTLGNKVAARNAAVAAGVPVMPATPPLPRALDECRRLAAEVGYPLMLKASWGGGGRGMRVLENEQDLEAMLPIARREALAAFGNDEVYVEKLVRNARHVEVQILGDQHGNVVHLYERDCTVQRRNQKVVERAPAPYLDDAARQSLCASALKLMRAVGYTHAGTVEFLMDADSGRFYFIEVNPRIQVEHTVTEMVTGIDIVKAQIRITEGGRIGLTEDEHDAAGTLVARAAGVPPQERIALNGHALQCRITTEDPENGFLPDYGQLTAYRSASGFGVRLDAGTAYGGAVITPYYDSLLVKVTTWAPSAHESIRRMDRALREFRIRGVASNLQFLENVINHPAFSPGEVTTRFIDNTPELFSFAKRRDRATRLLRYLGEVAVNGNPEMKGRALPPLPLARPVLPAQPAWTDTAVPPGTRDRLRELGPEGFARWMLAQQRVLLTDTTLRDAHQSLFATRMRTADMLPIAPFYARALPQLFSLECWGGATFDVALRFLKEDPWQRLAKLREAVPNILFQMLLRGSNAVGYTNYADNVVRFFVRQAATAGIDLFRVFDSLNWVENMRVAIDAVRDSGALCEGAICYTGDVFDGARAKYDLKYYVGIARELQRAGVHILGIKDMAGICRPRAAAALVKAIKEETGLPVHFHTHDTSGISAASALAAIEAGCDAVDGALDAMSGLTSQPNLSSIAAALAGSERDPGLDLERLHEASMYWEGVRRYYAPFESDIRAGTADVYRHEMPGGQYTNLREQARALGVEHRWTEVSRAYAEVNQLFGDIVKVTPTSKVVGDMALMMVTNDLSAADVCDPAKEIAFPESVVSLFKGELGFPPDGFPAALSRRVLKAEPPAPYRPGDRLPPVDLDAARAQGEAACGRALDDQQLASYLMYPKVTVDYFTHRRSYGDTSTLPTPAFFYGLQPQQEIAVDIAPGKTLLIALQGVHAAQEEGMFKVQFELNGQPRMAHVEKHAAPAAGGPAAGSRSRPMAEAGNPLHVAAPMPGAVVTVAVKPGQHVSAGSVLVSLEAMKMETHLTAEFDCEIAAVHVAPGDQVPAKALLLELQRK</sequence>
<keyword evidence="13" id="KW-0670">Pyruvate</keyword>
<dbReference type="Pfam" id="PF02786">
    <property type="entry name" value="CPSase_L_D2"/>
    <property type="match status" value="1"/>
</dbReference>
<evidence type="ECO:0000313" key="14">
    <source>
        <dbReference type="Proteomes" id="UP000177515"/>
    </source>
</evidence>
<dbReference type="SUPFAM" id="SSF89000">
    <property type="entry name" value="post-HMGL domain-like"/>
    <property type="match status" value="1"/>
</dbReference>
<dbReference type="InterPro" id="IPR011764">
    <property type="entry name" value="Biotin_carboxylation_dom"/>
</dbReference>
<keyword evidence="4" id="KW-0479">Metal-binding</keyword>
<evidence type="ECO:0000313" key="13">
    <source>
        <dbReference type="EMBL" id="AOZ09753.1"/>
    </source>
</evidence>
<evidence type="ECO:0000256" key="4">
    <source>
        <dbReference type="ARBA" id="ARBA00022723"/>
    </source>
</evidence>
<evidence type="ECO:0000259" key="10">
    <source>
        <dbReference type="PROSITE" id="PS50975"/>
    </source>
</evidence>
<dbReference type="Pfam" id="PF00682">
    <property type="entry name" value="HMGL-like"/>
    <property type="match status" value="1"/>
</dbReference>
<dbReference type="Gene3D" id="3.30.470.20">
    <property type="entry name" value="ATP-grasp fold, B domain"/>
    <property type="match status" value="1"/>
</dbReference>
<dbReference type="Pfam" id="PF02785">
    <property type="entry name" value="Biotin_carb_C"/>
    <property type="match status" value="1"/>
</dbReference>
<dbReference type="InterPro" id="IPR011054">
    <property type="entry name" value="Rudment_hybrid_motif"/>
</dbReference>
<name>A0ABN4TRR9_9BURK</name>
<dbReference type="PROSITE" id="PS00866">
    <property type="entry name" value="CPSASE_1"/>
    <property type="match status" value="1"/>
</dbReference>
<dbReference type="CDD" id="cd06850">
    <property type="entry name" value="biotinyl_domain"/>
    <property type="match status" value="1"/>
</dbReference>
<dbReference type="NCBIfam" id="NF009554">
    <property type="entry name" value="PRK12999.1"/>
    <property type="match status" value="1"/>
</dbReference>